<keyword evidence="2" id="KW-1185">Reference proteome</keyword>
<dbReference type="AlphaFoldDB" id="A0A6V8KNC3"/>
<sequence length="270" mass="28421">MALLTITYVKGHGGATTTALAAALAAPAQARPVLVECDPSGGDLMHRHRLTARPSVVDLAAAARGPKAGTSEVFTAGAQQLHVRDQAVEVVVAPAGGAQTRAALPELTRPGQAALNPPDRLVVADCGRLDAGSPARPLLAASDVVMVLARPRADELAHLREQLADLVDLTVGRLVVALTPGGAYSANEVADWLTRYVADELARDPELLMVTGPLPHDRRAAGVLDGDLAPGRRWRRLPLLVAVDRLLGDLAPLLRTAARQDPRSRTEARR</sequence>
<comment type="caution">
    <text evidence="1">The sequence shown here is derived from an EMBL/GenBank/DDBJ whole genome shotgun (WGS) entry which is preliminary data.</text>
</comment>
<dbReference type="SUPFAM" id="SSF52540">
    <property type="entry name" value="P-loop containing nucleoside triphosphate hydrolases"/>
    <property type="match status" value="1"/>
</dbReference>
<evidence type="ECO:0008006" key="3">
    <source>
        <dbReference type="Google" id="ProtNLM"/>
    </source>
</evidence>
<dbReference type="Proteomes" id="UP000482800">
    <property type="component" value="Unassembled WGS sequence"/>
</dbReference>
<dbReference type="Gene3D" id="3.40.50.300">
    <property type="entry name" value="P-loop containing nucleotide triphosphate hydrolases"/>
    <property type="match status" value="1"/>
</dbReference>
<accession>A0A6V8KNC3</accession>
<protein>
    <recommendedName>
        <fullName evidence="3">CobQ/CobB/MinD/ParA nucleotide binding domain-containing protein</fullName>
    </recommendedName>
</protein>
<reference evidence="1 2" key="1">
    <citation type="submission" date="2020-03" db="EMBL/GenBank/DDBJ databases">
        <title>Whole genome shotgun sequence of Phytohabitans houttuyneae NBRC 108639.</title>
        <authorList>
            <person name="Komaki H."/>
            <person name="Tamura T."/>
        </authorList>
    </citation>
    <scope>NUCLEOTIDE SEQUENCE [LARGE SCALE GENOMIC DNA]</scope>
    <source>
        <strain evidence="1 2">NBRC 108639</strain>
    </source>
</reference>
<name>A0A6V8KNC3_9ACTN</name>
<evidence type="ECO:0000313" key="1">
    <source>
        <dbReference type="EMBL" id="GFJ84880.1"/>
    </source>
</evidence>
<reference evidence="1 2" key="2">
    <citation type="submission" date="2020-03" db="EMBL/GenBank/DDBJ databases">
        <authorList>
            <person name="Ichikawa N."/>
            <person name="Kimura A."/>
            <person name="Kitahashi Y."/>
            <person name="Uohara A."/>
        </authorList>
    </citation>
    <scope>NUCLEOTIDE SEQUENCE [LARGE SCALE GENOMIC DNA]</scope>
    <source>
        <strain evidence="1 2">NBRC 108639</strain>
    </source>
</reference>
<dbReference type="RefSeq" id="WP_173069666.1">
    <property type="nucleotide sequence ID" value="NZ_BAABGO010000035.1"/>
</dbReference>
<organism evidence="1 2">
    <name type="scientific">Phytohabitans houttuyneae</name>
    <dbReference type="NCBI Taxonomy" id="1076126"/>
    <lineage>
        <taxon>Bacteria</taxon>
        <taxon>Bacillati</taxon>
        <taxon>Actinomycetota</taxon>
        <taxon>Actinomycetes</taxon>
        <taxon>Micromonosporales</taxon>
        <taxon>Micromonosporaceae</taxon>
    </lineage>
</organism>
<dbReference type="InterPro" id="IPR027417">
    <property type="entry name" value="P-loop_NTPase"/>
</dbReference>
<evidence type="ECO:0000313" key="2">
    <source>
        <dbReference type="Proteomes" id="UP000482800"/>
    </source>
</evidence>
<gene>
    <name evidence="1" type="ORF">Phou_090600</name>
</gene>
<dbReference type="EMBL" id="BLPF01000004">
    <property type="protein sequence ID" value="GFJ84880.1"/>
    <property type="molecule type" value="Genomic_DNA"/>
</dbReference>
<proteinExistence type="predicted"/>